<comment type="similarity">
    <text evidence="1 3">Belongs to the pseudouridine synthase RsuA family.</text>
</comment>
<evidence type="ECO:0000256" key="1">
    <source>
        <dbReference type="ARBA" id="ARBA00008348"/>
    </source>
</evidence>
<dbReference type="PANTHER" id="PTHR47683:SF2">
    <property type="entry name" value="RNA-BINDING S4 DOMAIN-CONTAINING PROTEIN"/>
    <property type="match status" value="1"/>
</dbReference>
<dbReference type="GO" id="GO:0140098">
    <property type="term" value="F:catalytic activity, acting on RNA"/>
    <property type="evidence" value="ECO:0007669"/>
    <property type="project" value="UniProtKB-ARBA"/>
</dbReference>
<reference evidence="6" key="1">
    <citation type="submission" date="2017-09" db="EMBL/GenBank/DDBJ databases">
        <title>Depth-based differentiation of microbial function through sediment-hosted aquifers and enrichment of novel symbionts in the deep terrestrial subsurface.</title>
        <authorList>
            <person name="Probst A.J."/>
            <person name="Ladd B."/>
            <person name="Jarett J.K."/>
            <person name="Geller-Mcgrath D.E."/>
            <person name="Sieber C.M.K."/>
            <person name="Emerson J.B."/>
            <person name="Anantharaman K."/>
            <person name="Thomas B.C."/>
            <person name="Malmstrom R."/>
            <person name="Stieglmeier M."/>
            <person name="Klingl A."/>
            <person name="Woyke T."/>
            <person name="Ryan C.M."/>
            <person name="Banfield J.F."/>
        </authorList>
    </citation>
    <scope>NUCLEOTIDE SEQUENCE [LARGE SCALE GENOMIC DNA]</scope>
</reference>
<dbReference type="InterPro" id="IPR006145">
    <property type="entry name" value="PsdUridine_synth_RsuA/RluA"/>
</dbReference>
<evidence type="ECO:0000259" key="4">
    <source>
        <dbReference type="Pfam" id="PF00849"/>
    </source>
</evidence>
<dbReference type="GO" id="GO:0006364">
    <property type="term" value="P:rRNA processing"/>
    <property type="evidence" value="ECO:0007669"/>
    <property type="project" value="UniProtKB-ARBA"/>
</dbReference>
<evidence type="ECO:0000256" key="2">
    <source>
        <dbReference type="ARBA" id="ARBA00023235"/>
    </source>
</evidence>
<dbReference type="Proteomes" id="UP000229362">
    <property type="component" value="Unassembled WGS sequence"/>
</dbReference>
<dbReference type="PANTHER" id="PTHR47683">
    <property type="entry name" value="PSEUDOURIDINE SYNTHASE FAMILY PROTEIN-RELATED"/>
    <property type="match status" value="1"/>
</dbReference>
<sequence length="131" mass="15272">GRLDKDSEGLVLLTNDGVLTEKLTHPRFEHEKEYEVVLQKPLTAEIQKLLEKGMHLDDEYVRGIEIVKTFNKGRETIVTIILKEGKNRQIKRMFGQLGYHVTKLRRIRLGKLKLNTLPIGRWKLISKEDII</sequence>
<dbReference type="InterPro" id="IPR042092">
    <property type="entry name" value="PsdUridine_s_RsuA/RluB/E/F_cat"/>
</dbReference>
<organism evidence="5 6">
    <name type="scientific">Candidatus Magasanikbacteria bacterium CG10_big_fil_rev_8_21_14_0_10_43_6</name>
    <dbReference type="NCBI Taxonomy" id="1974650"/>
    <lineage>
        <taxon>Bacteria</taxon>
        <taxon>Candidatus Magasanikiibacteriota</taxon>
    </lineage>
</organism>
<protein>
    <recommendedName>
        <fullName evidence="3">Pseudouridine synthase</fullName>
        <ecNumber evidence="3">5.4.99.-</ecNumber>
    </recommendedName>
</protein>
<feature type="non-terminal residue" evidence="5">
    <location>
        <position position="1"/>
    </location>
</feature>
<dbReference type="GO" id="GO:0009982">
    <property type="term" value="F:pseudouridine synthase activity"/>
    <property type="evidence" value="ECO:0007669"/>
    <property type="project" value="InterPro"/>
</dbReference>
<dbReference type="InterPro" id="IPR018496">
    <property type="entry name" value="PsdUridine_synth_RsuA/RluB_CS"/>
</dbReference>
<evidence type="ECO:0000313" key="6">
    <source>
        <dbReference type="Proteomes" id="UP000229362"/>
    </source>
</evidence>
<evidence type="ECO:0000256" key="3">
    <source>
        <dbReference type="RuleBase" id="RU003887"/>
    </source>
</evidence>
<accession>A0A2M6W010</accession>
<gene>
    <name evidence="5" type="ORF">COU33_05085</name>
</gene>
<name>A0A2M6W010_9BACT</name>
<dbReference type="SUPFAM" id="SSF55120">
    <property type="entry name" value="Pseudouridine synthase"/>
    <property type="match status" value="1"/>
</dbReference>
<dbReference type="InterPro" id="IPR000748">
    <property type="entry name" value="PsdUridine_synth_RsuA/RluB/E/F"/>
</dbReference>
<dbReference type="Gene3D" id="3.30.70.580">
    <property type="entry name" value="Pseudouridine synthase I, catalytic domain, N-terminal subdomain"/>
    <property type="match status" value="1"/>
</dbReference>
<dbReference type="Pfam" id="PF00849">
    <property type="entry name" value="PseudoU_synth_2"/>
    <property type="match status" value="1"/>
</dbReference>
<comment type="caution">
    <text evidence="5">The sequence shown here is derived from an EMBL/GenBank/DDBJ whole genome shotgun (WGS) entry which is preliminary data.</text>
</comment>
<dbReference type="Gene3D" id="3.30.70.1560">
    <property type="entry name" value="Alpha-L RNA-binding motif"/>
    <property type="match status" value="1"/>
</dbReference>
<dbReference type="InterPro" id="IPR050343">
    <property type="entry name" value="RsuA_PseudoU_synthase"/>
</dbReference>
<dbReference type="EC" id="5.4.99.-" evidence="3"/>
<dbReference type="GO" id="GO:0003723">
    <property type="term" value="F:RNA binding"/>
    <property type="evidence" value="ECO:0007669"/>
    <property type="project" value="InterPro"/>
</dbReference>
<proteinExistence type="inferred from homology"/>
<evidence type="ECO:0000313" key="5">
    <source>
        <dbReference type="EMBL" id="PIT86085.1"/>
    </source>
</evidence>
<dbReference type="GO" id="GO:0001522">
    <property type="term" value="P:pseudouridine synthesis"/>
    <property type="evidence" value="ECO:0007669"/>
    <property type="project" value="InterPro"/>
</dbReference>
<dbReference type="AlphaFoldDB" id="A0A2M6W010"/>
<feature type="domain" description="Pseudouridine synthase RsuA/RluA-like" evidence="4">
    <location>
        <begin position="1"/>
        <end position="94"/>
    </location>
</feature>
<keyword evidence="2 3" id="KW-0413">Isomerase</keyword>
<dbReference type="NCBIfam" id="TIGR00093">
    <property type="entry name" value="pseudouridine synthase"/>
    <property type="match status" value="1"/>
</dbReference>
<dbReference type="PROSITE" id="PS01149">
    <property type="entry name" value="PSI_RSU"/>
    <property type="match status" value="1"/>
</dbReference>
<dbReference type="InterPro" id="IPR020103">
    <property type="entry name" value="PsdUridine_synth_cat_dom_sf"/>
</dbReference>
<dbReference type="InterPro" id="IPR020094">
    <property type="entry name" value="TruA/RsuA/RluB/E/F_N"/>
</dbReference>
<dbReference type="EMBL" id="PFBZ01000219">
    <property type="protein sequence ID" value="PIT86085.1"/>
    <property type="molecule type" value="Genomic_DNA"/>
</dbReference>